<keyword evidence="1" id="KW-1133">Transmembrane helix</keyword>
<dbReference type="AlphaFoldDB" id="A0A1X2HZX3"/>
<reference evidence="2 3" key="1">
    <citation type="submission" date="2016-07" db="EMBL/GenBank/DDBJ databases">
        <title>Pervasive Adenine N6-methylation of Active Genes in Fungi.</title>
        <authorList>
            <consortium name="DOE Joint Genome Institute"/>
            <person name="Mondo S.J."/>
            <person name="Dannebaum R.O."/>
            <person name="Kuo R.C."/>
            <person name="Labutti K."/>
            <person name="Haridas S."/>
            <person name="Kuo A."/>
            <person name="Salamov A."/>
            <person name="Ahrendt S.R."/>
            <person name="Lipzen A."/>
            <person name="Sullivan W."/>
            <person name="Andreopoulos W.B."/>
            <person name="Clum A."/>
            <person name="Lindquist E."/>
            <person name="Daum C."/>
            <person name="Ramamoorthy G.K."/>
            <person name="Gryganskyi A."/>
            <person name="Culley D."/>
            <person name="Magnuson J.K."/>
            <person name="James T.Y."/>
            <person name="O'Malley M.A."/>
            <person name="Stajich J.E."/>
            <person name="Spatafora J.W."/>
            <person name="Visel A."/>
            <person name="Grigoriev I.V."/>
        </authorList>
    </citation>
    <scope>NUCLEOTIDE SEQUENCE [LARGE SCALE GENOMIC DNA]</scope>
    <source>
        <strain evidence="2 3">NRRL 1336</strain>
    </source>
</reference>
<evidence type="ECO:0000313" key="3">
    <source>
        <dbReference type="Proteomes" id="UP000193560"/>
    </source>
</evidence>
<protein>
    <submittedName>
        <fullName evidence="2">Uncharacterized protein</fullName>
    </submittedName>
</protein>
<proteinExistence type="predicted"/>
<keyword evidence="1" id="KW-0812">Transmembrane</keyword>
<dbReference type="Proteomes" id="UP000193560">
    <property type="component" value="Unassembled WGS sequence"/>
</dbReference>
<evidence type="ECO:0000313" key="2">
    <source>
        <dbReference type="EMBL" id="ORZ06424.1"/>
    </source>
</evidence>
<organism evidence="2 3">
    <name type="scientific">Absidia repens</name>
    <dbReference type="NCBI Taxonomy" id="90262"/>
    <lineage>
        <taxon>Eukaryota</taxon>
        <taxon>Fungi</taxon>
        <taxon>Fungi incertae sedis</taxon>
        <taxon>Mucoromycota</taxon>
        <taxon>Mucoromycotina</taxon>
        <taxon>Mucoromycetes</taxon>
        <taxon>Mucorales</taxon>
        <taxon>Cunninghamellaceae</taxon>
        <taxon>Absidia</taxon>
    </lineage>
</organism>
<gene>
    <name evidence="2" type="ORF">BCR42DRAFT_159414</name>
</gene>
<dbReference type="EMBL" id="MCGE01000039">
    <property type="protein sequence ID" value="ORZ06424.1"/>
    <property type="molecule type" value="Genomic_DNA"/>
</dbReference>
<keyword evidence="1" id="KW-0472">Membrane</keyword>
<comment type="caution">
    <text evidence="2">The sequence shown here is derived from an EMBL/GenBank/DDBJ whole genome shotgun (WGS) entry which is preliminary data.</text>
</comment>
<feature type="transmembrane region" description="Helical" evidence="1">
    <location>
        <begin position="20"/>
        <end position="40"/>
    </location>
</feature>
<name>A0A1X2HZX3_9FUNG</name>
<evidence type="ECO:0000256" key="1">
    <source>
        <dbReference type="SAM" id="Phobius"/>
    </source>
</evidence>
<sequence>MPDVIFKPPPADPCHYDMCLVLYYSVLFSHFIVGFFLRVLHLWCSLLHFYSRIFIFYFYCPLLWRFLLFLYLFSISVRFLFFFVLSEIFATTKLPTGKSTIRCDLSNASFCESITSCVRSLFAGNTTSAMYSSRFTKSS</sequence>
<accession>A0A1X2HZX3</accession>
<keyword evidence="3" id="KW-1185">Reference proteome</keyword>